<gene>
    <name evidence="2" type="ORF">FOZ61_007154</name>
</gene>
<feature type="compositionally biased region" description="Basic and acidic residues" evidence="1">
    <location>
        <begin position="299"/>
        <end position="322"/>
    </location>
</feature>
<dbReference type="AlphaFoldDB" id="A0A7J6LAB4"/>
<feature type="region of interest" description="Disordered" evidence="1">
    <location>
        <begin position="143"/>
        <end position="167"/>
    </location>
</feature>
<dbReference type="Proteomes" id="UP000570595">
    <property type="component" value="Unassembled WGS sequence"/>
</dbReference>
<feature type="region of interest" description="Disordered" evidence="1">
    <location>
        <begin position="488"/>
        <end position="573"/>
    </location>
</feature>
<feature type="compositionally biased region" description="Polar residues" evidence="1">
    <location>
        <begin position="102"/>
        <end position="122"/>
    </location>
</feature>
<protein>
    <submittedName>
        <fullName evidence="2">Uncharacterized protein</fullName>
    </submittedName>
</protein>
<reference evidence="2 3" key="1">
    <citation type="submission" date="2020-04" db="EMBL/GenBank/DDBJ databases">
        <title>Perkinsus olseni comparative genomics.</title>
        <authorList>
            <person name="Bogema D.R."/>
        </authorList>
    </citation>
    <scope>NUCLEOTIDE SEQUENCE [LARGE SCALE GENOMIC DNA]</scope>
    <source>
        <strain evidence="2">ATCC PRA-179</strain>
    </source>
</reference>
<accession>A0A7J6LAB4</accession>
<organism evidence="2 3">
    <name type="scientific">Perkinsus olseni</name>
    <name type="common">Perkinsus atlanticus</name>
    <dbReference type="NCBI Taxonomy" id="32597"/>
    <lineage>
        <taxon>Eukaryota</taxon>
        <taxon>Sar</taxon>
        <taxon>Alveolata</taxon>
        <taxon>Perkinsozoa</taxon>
        <taxon>Perkinsea</taxon>
        <taxon>Perkinsida</taxon>
        <taxon>Perkinsidae</taxon>
        <taxon>Perkinsus</taxon>
    </lineage>
</organism>
<feature type="region of interest" description="Disordered" evidence="1">
    <location>
        <begin position="89"/>
        <end position="127"/>
    </location>
</feature>
<proteinExistence type="predicted"/>
<dbReference type="EMBL" id="JABAHT010000425">
    <property type="protein sequence ID" value="KAF4656145.1"/>
    <property type="molecule type" value="Genomic_DNA"/>
</dbReference>
<feature type="compositionally biased region" description="Low complexity" evidence="1">
    <location>
        <begin position="491"/>
        <end position="530"/>
    </location>
</feature>
<comment type="caution">
    <text evidence="2">The sequence shown here is derived from an EMBL/GenBank/DDBJ whole genome shotgun (WGS) entry which is preliminary data.</text>
</comment>
<dbReference type="OrthoDB" id="10471095at2759"/>
<evidence type="ECO:0000256" key="1">
    <source>
        <dbReference type="SAM" id="MobiDB-lite"/>
    </source>
</evidence>
<evidence type="ECO:0000313" key="3">
    <source>
        <dbReference type="Proteomes" id="UP000570595"/>
    </source>
</evidence>
<sequence length="573" mass="62460">MSLTDAAFKEAIARDFKFALRRIPYLESVTRGRSAREFGTDPGWATKDGCLPSNLGSLERSEERIMNCYYPGRQPTGDAAGFRRQILPGLRNRGHPAPESGCSYSGGSSREPQRKLSTTKSAPSLPPAYTFLAGDSAVQRASSSLLRPAASTRGSHPRSAVEGQKPVFASGKGAEEFHRLGDDDVSVVRSVTSSCAGYYPAGVSEVYPLTFVMVTTGPRSNSLAESSTPSVDLSGRCDVSDQKGALTAFRRAAVAQQEAANALRDSFKKKIRILAPLVYSSSRESERRVEAASRAAEEAKKRLEEERHARSAEKAEASKRMEAATTQYNTQRRALSAQLVKVKQENEESTKEFQKLLEERRQETLREKSRMEKQLNYARSEAARLKEELQKSTKEVEDGRRERALLQRKLSDAECRIGELQREIASLRQEEAKGSMGSQADPEVSTRITNAVALNSSNNSSLLDSIAFGESLLTDGRSSFDTSLTQTAMGSKKTTNAKAPASTAATKASAARTTRTAATARTSTRIASRTVEGVRGQARAAATKRLSPEPKKRARPRATSQRQNLAPVRPGDL</sequence>
<evidence type="ECO:0000313" key="2">
    <source>
        <dbReference type="EMBL" id="KAF4656145.1"/>
    </source>
</evidence>
<feature type="region of interest" description="Disordered" evidence="1">
    <location>
        <begin position="299"/>
        <end position="325"/>
    </location>
</feature>
<name>A0A7J6LAB4_PEROL</name>